<accession>A0A5U8XTR5</accession>
<comment type="caution">
    <text evidence="1">The sequence shown here is derived from an EMBL/GenBank/DDBJ whole genome shotgun (WGS) entry which is preliminary data.</text>
</comment>
<evidence type="ECO:0000313" key="1">
    <source>
        <dbReference type="EMBL" id="EBS0563321.1"/>
    </source>
</evidence>
<sequence>MVCIKNAVASEGRRYTFKVKRYSLPVHLGWTAVRLWGRIWNLPPGLTRHLEVEYIDRVFRDGPSPQLRNFESVCALRPTGQTVDATKPGVYWDGANLFYVGRKCSKPSVTEVIVETEKQRFIGIEIAVEKDGVELRYQLLTDKDVDIRTFYKYLLFQKHRISVRGVSGAFGNFATMRFGRDKRLEGECITTNLDGTRLRLPQPEPQKITA</sequence>
<protein>
    <submittedName>
        <fullName evidence="1">Uncharacterized protein</fullName>
    </submittedName>
</protein>
<reference evidence="1" key="1">
    <citation type="submission" date="2018-07" db="EMBL/GenBank/DDBJ databases">
        <authorList>
            <person name="Ashton P.M."/>
            <person name="Dallman T."/>
            <person name="Nair S."/>
            <person name="De Pinna E."/>
            <person name="Peters T."/>
            <person name="Grant K."/>
        </authorList>
    </citation>
    <scope>NUCLEOTIDE SEQUENCE</scope>
    <source>
        <strain evidence="1">142535</strain>
    </source>
</reference>
<organism evidence="1">
    <name type="scientific">Salmonella muenchen</name>
    <dbReference type="NCBI Taxonomy" id="596"/>
    <lineage>
        <taxon>Bacteria</taxon>
        <taxon>Pseudomonadati</taxon>
        <taxon>Pseudomonadota</taxon>
        <taxon>Gammaproteobacteria</taxon>
        <taxon>Enterobacterales</taxon>
        <taxon>Enterobacteriaceae</taxon>
        <taxon>Salmonella</taxon>
    </lineage>
</organism>
<gene>
    <name evidence="1" type="ORF">DTU56_09340</name>
</gene>
<dbReference type="AlphaFoldDB" id="A0A5U8XTR5"/>
<dbReference type="EMBL" id="AAGUDP010000006">
    <property type="protein sequence ID" value="EBS0563321.1"/>
    <property type="molecule type" value="Genomic_DNA"/>
</dbReference>
<name>A0A5U8XTR5_SALMU</name>
<proteinExistence type="predicted"/>